<protein>
    <submittedName>
        <fullName evidence="2">Hypothetical membrane protein</fullName>
    </submittedName>
</protein>
<dbReference type="EMBL" id="LT599584">
    <property type="protein sequence ID" value="SBW84501.1"/>
    <property type="molecule type" value="Genomic_DNA"/>
</dbReference>
<evidence type="ECO:0000313" key="2">
    <source>
        <dbReference type="EMBL" id="SBW84501.1"/>
    </source>
</evidence>
<accession>A0A1D3K8J1</accession>
<keyword evidence="1" id="KW-1133">Transmembrane helix</keyword>
<dbReference type="Proteomes" id="UP000245431">
    <property type="component" value="Chromosome PVE_r2"/>
</dbReference>
<gene>
    <name evidence="2" type="ORF">PVE_R2G0475</name>
</gene>
<name>A0A1D3K8J1_PSEVE</name>
<reference evidence="3" key="1">
    <citation type="submission" date="2016-07" db="EMBL/GenBank/DDBJ databases">
        <authorList>
            <person name="Florea S."/>
            <person name="Webb J.S."/>
            <person name="Jaromczyk J."/>
            <person name="Schardl C.L."/>
        </authorList>
    </citation>
    <scope>NUCLEOTIDE SEQUENCE [LARGE SCALE GENOMIC DNA]</scope>
    <source>
        <strain evidence="3">1YdBTEX2</strain>
    </source>
</reference>
<keyword evidence="1" id="KW-0812">Transmembrane</keyword>
<feature type="transmembrane region" description="Helical" evidence="1">
    <location>
        <begin position="59"/>
        <end position="82"/>
    </location>
</feature>
<feature type="transmembrane region" description="Helical" evidence="1">
    <location>
        <begin position="33"/>
        <end position="53"/>
    </location>
</feature>
<sequence length="89" mass="9889">MTAQCSDRKPKFGFLLARPRWFPHEGFWRLVQVFRLASAAVFFAFSAMAFIFGGDLAPAFAAAAIACLVGPILALRLLMWVIRGFKPNP</sequence>
<proteinExistence type="predicted"/>
<evidence type="ECO:0000313" key="3">
    <source>
        <dbReference type="Proteomes" id="UP000245431"/>
    </source>
</evidence>
<organism evidence="2 3">
    <name type="scientific">Pseudomonas veronii 1YdBTEX2</name>
    <dbReference type="NCBI Taxonomy" id="1295141"/>
    <lineage>
        <taxon>Bacteria</taxon>
        <taxon>Pseudomonadati</taxon>
        <taxon>Pseudomonadota</taxon>
        <taxon>Gammaproteobacteria</taxon>
        <taxon>Pseudomonadales</taxon>
        <taxon>Pseudomonadaceae</taxon>
        <taxon>Pseudomonas</taxon>
    </lineage>
</organism>
<dbReference type="AlphaFoldDB" id="A0A1D3K8J1"/>
<evidence type="ECO:0000256" key="1">
    <source>
        <dbReference type="SAM" id="Phobius"/>
    </source>
</evidence>
<keyword evidence="1" id="KW-0472">Membrane</keyword>